<dbReference type="InterPro" id="IPR036291">
    <property type="entry name" value="NAD(P)-bd_dom_sf"/>
</dbReference>
<protein>
    <submittedName>
        <fullName evidence="4">Acyl-CoA synthetase (NDP forming)</fullName>
    </submittedName>
</protein>
<dbReference type="GO" id="GO:0005524">
    <property type="term" value="F:ATP binding"/>
    <property type="evidence" value="ECO:0007669"/>
    <property type="project" value="UniProtKB-UniRule"/>
</dbReference>
<dbReference type="SMART" id="SM00881">
    <property type="entry name" value="CoA_binding"/>
    <property type="match status" value="1"/>
</dbReference>
<organism evidence="4 5">
    <name type="scientific">Streptacidiphilus jiangxiensis</name>
    <dbReference type="NCBI Taxonomy" id="235985"/>
    <lineage>
        <taxon>Bacteria</taxon>
        <taxon>Bacillati</taxon>
        <taxon>Actinomycetota</taxon>
        <taxon>Actinomycetes</taxon>
        <taxon>Kitasatosporales</taxon>
        <taxon>Streptomycetaceae</taxon>
        <taxon>Streptacidiphilus</taxon>
    </lineage>
</organism>
<dbReference type="InterPro" id="IPR013815">
    <property type="entry name" value="ATP_grasp_subdomain_1"/>
</dbReference>
<name>A0A1H7WT90_STRJI</name>
<keyword evidence="1" id="KW-0067">ATP-binding</keyword>
<dbReference type="SUPFAM" id="SSF51735">
    <property type="entry name" value="NAD(P)-binding Rossmann-fold domains"/>
    <property type="match status" value="1"/>
</dbReference>
<dbReference type="Pfam" id="PF13607">
    <property type="entry name" value="Succ_CoA_lig"/>
    <property type="match status" value="1"/>
</dbReference>
<dbReference type="Proteomes" id="UP000183015">
    <property type="component" value="Unassembled WGS sequence"/>
</dbReference>
<dbReference type="Gene3D" id="3.30.1490.20">
    <property type="entry name" value="ATP-grasp fold, A domain"/>
    <property type="match status" value="1"/>
</dbReference>
<dbReference type="AlphaFoldDB" id="A0A1H7WT90"/>
<dbReference type="RefSeq" id="WP_052438898.1">
    <property type="nucleotide sequence ID" value="NZ_BBPN01000020.1"/>
</dbReference>
<dbReference type="STRING" id="235985.SAMN05414137_121133"/>
<gene>
    <name evidence="4" type="ORF">SAMN05414137_121133</name>
</gene>
<dbReference type="Gene3D" id="3.30.470.20">
    <property type="entry name" value="ATP-grasp fold, B domain"/>
    <property type="match status" value="1"/>
</dbReference>
<evidence type="ECO:0000256" key="2">
    <source>
        <dbReference type="SAM" id="MobiDB-lite"/>
    </source>
</evidence>
<dbReference type="EMBL" id="FOAZ01000021">
    <property type="protein sequence ID" value="SEM24742.1"/>
    <property type="molecule type" value="Genomic_DNA"/>
</dbReference>
<evidence type="ECO:0000313" key="5">
    <source>
        <dbReference type="Proteomes" id="UP000183015"/>
    </source>
</evidence>
<dbReference type="InterPro" id="IPR011761">
    <property type="entry name" value="ATP-grasp"/>
</dbReference>
<sequence length="795" mass="80493">MPEPTRAERLPRAFVDPASVAVVGASDDRAKWGYWLARGALAGAGRREVWLVNRRASTILGRVSHQDVTELPGTPELVVLCVPAAQLRPVVEAALAKGCRAFLAITAGLGPEHDDLVALLRRSGARMIGPNSLGLFRAATELQLAWGEFTAGRLAVVSQSGQLGSEIASLAARVGLGVSCFYSVGNQLDVAAVDILESLVDDADTTTVALYLESFAGGGRIVAALRALRRAGKHVLVLTTGASDGSRRLARSHTGSMTSALDVVDAACRAAGALRVATPAELVDVARLLDVDAMPGGRRVAVVSDSGGQGAIAADVAAAQGLVTPVFSEALQARLRDQLPASAAVANPVDLAGAGEADLQVYARLVELVAASGEVDAVLLSGYLGCYGEDSPSLQDAELAVVDRLGSRGPVPLVVHSMSAGSAAVARMGEHGIPAFPAVDAALSALGRATAFGRASGVDPTAAGGPATLLAHTAEHAPIAAPGSAAPSDGPASALGGTAALSPADGRDRAVGLGSAVAVGSAVEGGPADPGRGSTFAGTAVPSTAVGLGVAAGFGCGSAVDPAAPPCAAEVPGSGYWAAREFLAAHGVAVPDARRVSDDAEVAKACTELRSPFVLKAAWIEHKSELGAVRTGLTPDTAVAAFRGMFARLGPGAYVLEEQDTRGGVVEMLIGGRRDRDFGPTVAVGFGGVQAELWRDVALELAPVDRATAARMLARLRSHALLDGWRGQPAVDVDALTNAIVAVSEAIARTDEIDEIEINPIRVAPEGALAVDALVLSRGATTTTINLHDEAGAPA</sequence>
<dbReference type="GO" id="GO:0046872">
    <property type="term" value="F:metal ion binding"/>
    <property type="evidence" value="ECO:0007669"/>
    <property type="project" value="InterPro"/>
</dbReference>
<dbReference type="InterPro" id="IPR003781">
    <property type="entry name" value="CoA-bd"/>
</dbReference>
<dbReference type="PROSITE" id="PS50975">
    <property type="entry name" value="ATP_GRASP"/>
    <property type="match status" value="1"/>
</dbReference>
<dbReference type="Pfam" id="PF13380">
    <property type="entry name" value="CoA_binding_2"/>
    <property type="match status" value="1"/>
</dbReference>
<dbReference type="Pfam" id="PF13549">
    <property type="entry name" value="ATP-grasp_5"/>
    <property type="match status" value="1"/>
</dbReference>
<keyword evidence="5" id="KW-1185">Reference proteome</keyword>
<dbReference type="SUPFAM" id="SSF52210">
    <property type="entry name" value="Succinyl-CoA synthetase domains"/>
    <property type="match status" value="2"/>
</dbReference>
<keyword evidence="1" id="KW-0547">Nucleotide-binding</keyword>
<dbReference type="InterPro" id="IPR032875">
    <property type="entry name" value="Succ_CoA_lig_flav_dom"/>
</dbReference>
<evidence type="ECO:0000259" key="3">
    <source>
        <dbReference type="PROSITE" id="PS50975"/>
    </source>
</evidence>
<dbReference type="InterPro" id="IPR016102">
    <property type="entry name" value="Succinyl-CoA_synth-like"/>
</dbReference>
<feature type="domain" description="ATP-grasp" evidence="3">
    <location>
        <begin position="580"/>
        <end position="618"/>
    </location>
</feature>
<accession>A0A1H7WT90</accession>
<dbReference type="Gene3D" id="3.40.50.261">
    <property type="entry name" value="Succinyl-CoA synthetase domains"/>
    <property type="match status" value="2"/>
</dbReference>
<dbReference type="PANTHER" id="PTHR42793:SF1">
    <property type="entry name" value="PEPTIDYL-LYSINE N-ACETYLTRANSFERASE PATZ"/>
    <property type="match status" value="1"/>
</dbReference>
<evidence type="ECO:0000313" key="4">
    <source>
        <dbReference type="EMBL" id="SEM24742.1"/>
    </source>
</evidence>
<feature type="region of interest" description="Disordered" evidence="2">
    <location>
        <begin position="480"/>
        <end position="501"/>
    </location>
</feature>
<evidence type="ECO:0000256" key="1">
    <source>
        <dbReference type="PROSITE-ProRule" id="PRU00409"/>
    </source>
</evidence>
<dbReference type="PANTHER" id="PTHR42793">
    <property type="entry name" value="COA BINDING DOMAIN CONTAINING PROTEIN"/>
    <property type="match status" value="1"/>
</dbReference>
<feature type="compositionally biased region" description="Low complexity" evidence="2">
    <location>
        <begin position="480"/>
        <end position="497"/>
    </location>
</feature>
<dbReference type="SUPFAM" id="SSF56059">
    <property type="entry name" value="Glutathione synthetase ATP-binding domain-like"/>
    <property type="match status" value="1"/>
</dbReference>
<proteinExistence type="predicted"/>
<reference evidence="5" key="1">
    <citation type="submission" date="2016-10" db="EMBL/GenBank/DDBJ databases">
        <authorList>
            <person name="Varghese N."/>
        </authorList>
    </citation>
    <scope>NUCLEOTIDE SEQUENCE [LARGE SCALE GENOMIC DNA]</scope>
    <source>
        <strain evidence="5">DSM 45096 / BCRC 16803 / CGMCC 4.1857 / CIP 109030 / JCM 12277 / KCTC 19219 / NBRC 100920 / 33214</strain>
    </source>
</reference>
<dbReference type="eggNOG" id="COG1042">
    <property type="taxonomic scope" value="Bacteria"/>
</dbReference>
<dbReference type="Gene3D" id="3.40.50.720">
    <property type="entry name" value="NAD(P)-binding Rossmann-like Domain"/>
    <property type="match status" value="1"/>
</dbReference>